<organism evidence="1 2">
    <name type="scientific">Penicillium brasilianum</name>
    <dbReference type="NCBI Taxonomy" id="104259"/>
    <lineage>
        <taxon>Eukaryota</taxon>
        <taxon>Fungi</taxon>
        <taxon>Dikarya</taxon>
        <taxon>Ascomycota</taxon>
        <taxon>Pezizomycotina</taxon>
        <taxon>Eurotiomycetes</taxon>
        <taxon>Eurotiomycetidae</taxon>
        <taxon>Eurotiales</taxon>
        <taxon>Aspergillaceae</taxon>
        <taxon>Penicillium</taxon>
    </lineage>
</organism>
<evidence type="ECO:0000313" key="1">
    <source>
        <dbReference type="EMBL" id="CEO60998.1"/>
    </source>
</evidence>
<dbReference type="OrthoDB" id="4359659at2759"/>
<dbReference type="InterPro" id="IPR022190">
    <property type="entry name" value="DUF3716"/>
</dbReference>
<dbReference type="Proteomes" id="UP000042958">
    <property type="component" value="Unassembled WGS sequence"/>
</dbReference>
<gene>
    <name evidence="1" type="ORF">PMG11_05411</name>
</gene>
<dbReference type="Pfam" id="PF12511">
    <property type="entry name" value="DUF3716"/>
    <property type="match status" value="1"/>
</dbReference>
<reference evidence="2" key="1">
    <citation type="journal article" date="2015" name="Genome Announc.">
        <title>Draft genome sequence of the fungus Penicillium brasilianum MG11.</title>
        <authorList>
            <person name="Horn F."/>
            <person name="Linde J."/>
            <person name="Mattern D.J."/>
            <person name="Walther G."/>
            <person name="Guthke R."/>
            <person name="Brakhage A.A."/>
            <person name="Valiante V."/>
        </authorList>
    </citation>
    <scope>NUCLEOTIDE SEQUENCE [LARGE SCALE GENOMIC DNA]</scope>
    <source>
        <strain evidence="2">MG11</strain>
    </source>
</reference>
<evidence type="ECO:0000313" key="2">
    <source>
        <dbReference type="Proteomes" id="UP000042958"/>
    </source>
</evidence>
<protein>
    <submittedName>
        <fullName evidence="1">Uncharacterized protein</fullName>
    </submittedName>
</protein>
<dbReference type="EMBL" id="CDHK01000004">
    <property type="protein sequence ID" value="CEO60998.1"/>
    <property type="molecule type" value="Genomic_DNA"/>
</dbReference>
<keyword evidence="2" id="KW-1185">Reference proteome</keyword>
<name>A0A0F7VFK7_PENBI</name>
<sequence>MTTPDPTQVPSVRCRAPLLSDYHPEDPSFVEIGDVSTVPKCHVGSAGSEDKQPGEWTKLLWECPWKVAREGEKPKGKLLSIFFAQDPARELMARWNFFESGKREEERIRDRLSNVESAFMYCLGEVQDQPCRSCLKSQGPWAKCVKLPWGTEDALACANCRWNGQFQRCNFWRAAQDPGTLAAADRGPRRNKPSITDDMAKKAFDELDRTRKVCYDIHDELDAAAEHGKLDVVKALARQLRTWADVTDPCHKMLRARFSPASPTTPQ</sequence>
<accession>A0A0F7VFK7</accession>
<dbReference type="AlphaFoldDB" id="A0A0F7VFK7"/>
<proteinExistence type="predicted"/>